<sequence>MLASRTPASQIRSVEKTLKIVLVHLRRIPIFATFAAQLQDAQQKQSERVIIALRDEKAARHARILQRAHDEAQMAAKRALEHSEVDMGGSPQAKRARVRSPSVPSAIPANDTTYQATGSAASQRGSPFGKLGEGIGELFDSTSLGFELATDLLIASLHAIDAETLTRVIHVSRSIATIDDGNQADKLLSPFQDARRNIVSQTSPVMMALRTALGSESSASFSDLVNLSNDAMPSRLREDEPDDMLLDPNDIDSAIPSGADLAKVQHEFDIKDEDMPIEDPLNLLGDEEEADLILEVSPEVTEEEGDMVEDEVMPFHFANFTLPKPAPLSQETRQKLVLSAIQRIYTGGQHVGDKYASDSNSFIGADDQESSLPAGSAVTTKDVYVLLLARLSSRGLHPTIASNATEPETNDRDEKIRQSICDFVLEDFVNRVKLASVWLNEEWYNANLSKANVNQPSSYDTWLERVLSAITSNIGNEDSNLVEFLLDLPELTSGVLGSIRRLAENVETAIAGVTTLRDIINLRPPARDAALQILLDLTTHPERKIRVFAINTVKRWVPSSSTISPIVSNYALQMVRRLGQAPSAGTQAPKVEDEEVEEGEEEEEPVESTYIPATLELPLSEGVIQQHVELLLALSVRNADLLETIFSVYKRLDETIQDSLNNILTPLIRSMGPNHAKLLAILRHFPAGAEKLALRIMTILTPENNASPGLVATVKGLLTERQLDPRFLIPIAGAMDKAELYRYLPSMVSILCGKAPERDLIKQVFRKIIFVPDRRLLSTNEVRQNMQDQLLAADLLVLLHQEQAAIGLQSAIEGRTSLLIDIA</sequence>
<name>A0ACC2XTD0_9TREE</name>
<dbReference type="EMBL" id="JASBWV010000004">
    <property type="protein sequence ID" value="KAJ9126629.1"/>
    <property type="molecule type" value="Genomic_DNA"/>
</dbReference>
<dbReference type="Proteomes" id="UP001234202">
    <property type="component" value="Unassembled WGS sequence"/>
</dbReference>
<proteinExistence type="predicted"/>
<accession>A0ACC2XTD0</accession>
<gene>
    <name evidence="1" type="ORF">QFC24_001658</name>
</gene>
<evidence type="ECO:0000313" key="2">
    <source>
        <dbReference type="Proteomes" id="UP001234202"/>
    </source>
</evidence>
<reference evidence="1" key="1">
    <citation type="submission" date="2023-04" db="EMBL/GenBank/DDBJ databases">
        <title>Draft Genome sequencing of Naganishia species isolated from polar environments using Oxford Nanopore Technology.</title>
        <authorList>
            <person name="Leo P."/>
            <person name="Venkateswaran K."/>
        </authorList>
    </citation>
    <scope>NUCLEOTIDE SEQUENCE</scope>
    <source>
        <strain evidence="1">DBVPG 5303</strain>
    </source>
</reference>
<protein>
    <submittedName>
        <fullName evidence="1">Uncharacterized protein</fullName>
    </submittedName>
</protein>
<organism evidence="1 2">
    <name type="scientific">Naganishia onofrii</name>
    <dbReference type="NCBI Taxonomy" id="1851511"/>
    <lineage>
        <taxon>Eukaryota</taxon>
        <taxon>Fungi</taxon>
        <taxon>Dikarya</taxon>
        <taxon>Basidiomycota</taxon>
        <taxon>Agaricomycotina</taxon>
        <taxon>Tremellomycetes</taxon>
        <taxon>Filobasidiales</taxon>
        <taxon>Filobasidiaceae</taxon>
        <taxon>Naganishia</taxon>
    </lineage>
</organism>
<keyword evidence="2" id="KW-1185">Reference proteome</keyword>
<evidence type="ECO:0000313" key="1">
    <source>
        <dbReference type="EMBL" id="KAJ9126629.1"/>
    </source>
</evidence>
<comment type="caution">
    <text evidence="1">The sequence shown here is derived from an EMBL/GenBank/DDBJ whole genome shotgun (WGS) entry which is preliminary data.</text>
</comment>